<organism evidence="1 2">
    <name type="scientific">Candidatus Accumulibacter phosphatis</name>
    <dbReference type="NCBI Taxonomy" id="327160"/>
    <lineage>
        <taxon>Bacteria</taxon>
        <taxon>Pseudomonadati</taxon>
        <taxon>Pseudomonadota</taxon>
        <taxon>Betaproteobacteria</taxon>
        <taxon>Candidatus Accumulibacter</taxon>
    </lineage>
</organism>
<comment type="caution">
    <text evidence="1">The sequence shown here is derived from an EMBL/GenBank/DDBJ whole genome shotgun (WGS) entry which is preliminary data.</text>
</comment>
<evidence type="ECO:0000313" key="1">
    <source>
        <dbReference type="EMBL" id="TMQ75145.1"/>
    </source>
</evidence>
<evidence type="ECO:0000313" key="2">
    <source>
        <dbReference type="Proteomes" id="UP000306324"/>
    </source>
</evidence>
<dbReference type="Gene3D" id="1.10.238.160">
    <property type="match status" value="1"/>
</dbReference>
<proteinExistence type="predicted"/>
<dbReference type="RefSeq" id="WP_138678893.1">
    <property type="nucleotide sequence ID" value="NZ_SWAD01000116.1"/>
</dbReference>
<dbReference type="Proteomes" id="UP000306324">
    <property type="component" value="Unassembled WGS sequence"/>
</dbReference>
<dbReference type="EMBL" id="SWAD01000116">
    <property type="protein sequence ID" value="TMQ75145.1"/>
    <property type="molecule type" value="Genomic_DNA"/>
</dbReference>
<protein>
    <recommendedName>
        <fullName evidence="3">AlpA family phage regulatory protein</fullName>
    </recommendedName>
</protein>
<keyword evidence="2" id="KW-1185">Reference proteome</keyword>
<reference evidence="1 2" key="1">
    <citation type="submission" date="2019-04" db="EMBL/GenBank/DDBJ databases">
        <title>A novel phosphate-accumulating bacterium identified in bioreactor for phosphate removal from wastewater.</title>
        <authorList>
            <person name="Kotlyarov R.Y."/>
            <person name="Beletsky A.V."/>
            <person name="Kallistova A.Y."/>
            <person name="Dorofeev A.G."/>
            <person name="Nikolaev Y.Y."/>
            <person name="Pimenov N.V."/>
            <person name="Ravin N.V."/>
            <person name="Mardanov A.V."/>
        </authorList>
    </citation>
    <scope>NUCLEOTIDE SEQUENCE [LARGE SCALE GENOMIC DNA]</scope>
    <source>
        <strain evidence="1 2">Bin19</strain>
    </source>
</reference>
<name>A0A5S4EIW3_9PROT</name>
<sequence length="109" mass="11523">MIGAIINPSGFARVSELRSLGVPFAVSTIWQKVSKKQFPAPVKIGHITVWKVADVLAWLDEQATPAPADIESSGAKLTAARLAKRQRQAAAVAHDPACAHVCNLARGTA</sequence>
<accession>A0A5S4EIW3</accession>
<evidence type="ECO:0008006" key="3">
    <source>
        <dbReference type="Google" id="ProtNLM"/>
    </source>
</evidence>
<dbReference type="OrthoDB" id="5298532at2"/>
<gene>
    <name evidence="1" type="ORF">ACCUM_1922</name>
</gene>
<dbReference type="AlphaFoldDB" id="A0A5S4EIW3"/>